<dbReference type="GO" id="GO:0003677">
    <property type="term" value="F:DNA binding"/>
    <property type="evidence" value="ECO:0007669"/>
    <property type="project" value="UniProtKB-KW"/>
</dbReference>
<dbReference type="FunFam" id="1.10.10.10:FF:000736">
    <property type="entry name" value="transcription factor Spi-C-like isoform X3"/>
    <property type="match status" value="1"/>
</dbReference>
<reference evidence="13 14" key="1">
    <citation type="submission" date="2024-09" db="EMBL/GenBank/DDBJ databases">
        <title>A chromosome-level genome assembly of Gray's grenadier anchovy, Coilia grayii.</title>
        <authorList>
            <person name="Fu Z."/>
        </authorList>
    </citation>
    <scope>NUCLEOTIDE SEQUENCE [LARGE SCALE GENOMIC DNA]</scope>
    <source>
        <strain evidence="13">G4</strain>
        <tissue evidence="13">Muscle</tissue>
    </source>
</reference>
<dbReference type="PANTHER" id="PTHR11849:SF17">
    <property type="entry name" value="TRANSCRIPTION FACTOR SPI-C"/>
    <property type="match status" value="1"/>
</dbReference>
<organism evidence="13 14">
    <name type="scientific">Coilia grayii</name>
    <name type="common">Gray's grenadier anchovy</name>
    <dbReference type="NCBI Taxonomy" id="363190"/>
    <lineage>
        <taxon>Eukaryota</taxon>
        <taxon>Metazoa</taxon>
        <taxon>Chordata</taxon>
        <taxon>Craniata</taxon>
        <taxon>Vertebrata</taxon>
        <taxon>Euteleostomi</taxon>
        <taxon>Actinopterygii</taxon>
        <taxon>Neopterygii</taxon>
        <taxon>Teleostei</taxon>
        <taxon>Clupei</taxon>
        <taxon>Clupeiformes</taxon>
        <taxon>Clupeoidei</taxon>
        <taxon>Engraulidae</taxon>
        <taxon>Coilinae</taxon>
        <taxon>Coilia</taxon>
    </lineage>
</organism>
<gene>
    <name evidence="13" type="ORF">ACEWY4_002279</name>
</gene>
<evidence type="ECO:0000256" key="2">
    <source>
        <dbReference type="ARBA" id="ARBA00005562"/>
    </source>
</evidence>
<comment type="function">
    <text evidence="7">Controls the development of red pulp macrophages required for red blood cells recycling and iron homeostasis. Transcription factor that binds to the PU-box, a purine-rich DNA sequence (5'-GAGGA[AT]-3') that can act as a lymphoid-specific enhancer. Regulates VCAM1 gene expression.</text>
</comment>
<dbReference type="SUPFAM" id="SSF46785">
    <property type="entry name" value="Winged helix' DNA-binding domain"/>
    <property type="match status" value="2"/>
</dbReference>
<dbReference type="PANTHER" id="PTHR11849">
    <property type="entry name" value="ETS"/>
    <property type="match status" value="1"/>
</dbReference>
<evidence type="ECO:0000256" key="1">
    <source>
        <dbReference type="ARBA" id="ARBA00004123"/>
    </source>
</evidence>
<name>A0ABD1KVY2_9TELE</name>
<dbReference type="InterPro" id="IPR000418">
    <property type="entry name" value="Ets_dom"/>
</dbReference>
<proteinExistence type="inferred from homology"/>
<evidence type="ECO:0000256" key="10">
    <source>
        <dbReference type="RuleBase" id="RU004019"/>
    </source>
</evidence>
<dbReference type="Pfam" id="PF00178">
    <property type="entry name" value="Ets"/>
    <property type="match status" value="2"/>
</dbReference>
<comment type="subcellular location">
    <subcellularLocation>
        <location evidence="1 10">Nucleus</location>
    </subcellularLocation>
</comment>
<evidence type="ECO:0000256" key="4">
    <source>
        <dbReference type="ARBA" id="ARBA00023125"/>
    </source>
</evidence>
<evidence type="ECO:0000256" key="8">
    <source>
        <dbReference type="ARBA" id="ARBA00063209"/>
    </source>
</evidence>
<evidence type="ECO:0000259" key="12">
    <source>
        <dbReference type="PROSITE" id="PS50061"/>
    </source>
</evidence>
<protein>
    <recommendedName>
        <fullName evidence="9">Transcription factor Spi-C</fullName>
    </recommendedName>
</protein>
<evidence type="ECO:0000256" key="7">
    <source>
        <dbReference type="ARBA" id="ARBA00055710"/>
    </source>
</evidence>
<keyword evidence="5" id="KW-0804">Transcription</keyword>
<accession>A0ABD1KVY2</accession>
<evidence type="ECO:0000313" key="14">
    <source>
        <dbReference type="Proteomes" id="UP001591681"/>
    </source>
</evidence>
<feature type="region of interest" description="Disordered" evidence="11">
    <location>
        <begin position="419"/>
        <end position="441"/>
    </location>
</feature>
<keyword evidence="4 10" id="KW-0238">DNA-binding</keyword>
<dbReference type="InterPro" id="IPR036390">
    <property type="entry name" value="WH_DNA-bd_sf"/>
</dbReference>
<dbReference type="SMART" id="SM00413">
    <property type="entry name" value="ETS"/>
    <property type="match status" value="2"/>
</dbReference>
<comment type="similarity">
    <text evidence="2 10">Belongs to the ETS family.</text>
</comment>
<comment type="subunit">
    <text evidence="8">Binds DNA as a monomer.</text>
</comment>
<feature type="domain" description="ETS" evidence="12">
    <location>
        <begin position="125"/>
        <end position="208"/>
    </location>
</feature>
<dbReference type="FunFam" id="1.10.10.10:FF:000335">
    <property type="entry name" value="Spi-C transcription factor"/>
    <property type="match status" value="1"/>
</dbReference>
<keyword evidence="3" id="KW-0805">Transcription regulation</keyword>
<dbReference type="InterPro" id="IPR036388">
    <property type="entry name" value="WH-like_DNA-bd_sf"/>
</dbReference>
<evidence type="ECO:0000256" key="9">
    <source>
        <dbReference type="ARBA" id="ARBA00074964"/>
    </source>
</evidence>
<evidence type="ECO:0000256" key="6">
    <source>
        <dbReference type="ARBA" id="ARBA00023242"/>
    </source>
</evidence>
<evidence type="ECO:0000256" key="3">
    <source>
        <dbReference type="ARBA" id="ARBA00023015"/>
    </source>
</evidence>
<dbReference type="Gene3D" id="1.10.10.10">
    <property type="entry name" value="Winged helix-like DNA-binding domain superfamily/Winged helix DNA-binding domain"/>
    <property type="match status" value="2"/>
</dbReference>
<dbReference type="PRINTS" id="PR00454">
    <property type="entry name" value="ETSDOMAIN"/>
</dbReference>
<feature type="domain" description="ETS" evidence="12">
    <location>
        <begin position="447"/>
        <end position="532"/>
    </location>
</feature>
<keyword evidence="14" id="KW-1185">Reference proteome</keyword>
<dbReference type="AlphaFoldDB" id="A0ABD1KVY2"/>
<feature type="region of interest" description="Disordered" evidence="11">
    <location>
        <begin position="1"/>
        <end position="26"/>
    </location>
</feature>
<dbReference type="GO" id="GO:0005634">
    <property type="term" value="C:nucleus"/>
    <property type="evidence" value="ECO:0007669"/>
    <property type="project" value="UniProtKB-SubCell"/>
</dbReference>
<keyword evidence="6 10" id="KW-0539">Nucleus</keyword>
<dbReference type="PROSITE" id="PS50061">
    <property type="entry name" value="ETS_DOMAIN_3"/>
    <property type="match status" value="2"/>
</dbReference>
<comment type="caution">
    <text evidence="13">The sequence shown here is derived from an EMBL/GenBank/DDBJ whole genome shotgun (WGS) entry which is preliminary data.</text>
</comment>
<dbReference type="PROSITE" id="PS00346">
    <property type="entry name" value="ETS_DOMAIN_2"/>
    <property type="match status" value="2"/>
</dbReference>
<evidence type="ECO:0000313" key="13">
    <source>
        <dbReference type="EMBL" id="KAL2103111.1"/>
    </source>
</evidence>
<sequence>MGLAVTGNACGRPEADGQPSAQGSLDSDFQDAIDVIQRDADNLYHDTGMKYYETLECHSSLGRQGATCYSYTSLATSPAATGDWSEQVSWSHIVPDLSLPPVHPEPAPFYPIMQLSRNRKGRKKLRLFEYLHEALHDANMVDSIQWTDRGSGTFHFVSKNKEKLAECWGRRKGNRKTMTYQKMARALRNYSRTGEIVKVRRKLTYQFNPHILQRLGAPLVSSGHPAATHAAREAIHPHPHPPPTDLAYYTPPVSEWSVWCGPYASYQGDYDLATVLTTPDATKNSSSTYMTDLEVILEFLDEHYRQEAEDRDRGGFAMPRSCALVEERQGLEQGCTYTCKRPVPQPSPLSTLTCHQWSSTHALVVKCAGNGECHFLAAHDRLRLPEQASLKPGALTRVCGGHPPPLSISLGKALLPPLPAPAHPLTPGTPDGLPQGSSTPAARGKKLRLFHFLFEMLENPGMAHCVSWVPSAASAGVFCFSSQHKEHVAQLWGRRKGNRRPMTYQKMSRALRNYAQSGEIVKVKRKLTYRFSCATLHLLRSQRGLGGTQHDPARQP</sequence>
<dbReference type="InterPro" id="IPR046328">
    <property type="entry name" value="ETS_fam"/>
</dbReference>
<evidence type="ECO:0000256" key="5">
    <source>
        <dbReference type="ARBA" id="ARBA00023163"/>
    </source>
</evidence>
<dbReference type="Proteomes" id="UP001591681">
    <property type="component" value="Unassembled WGS sequence"/>
</dbReference>
<evidence type="ECO:0000256" key="11">
    <source>
        <dbReference type="SAM" id="MobiDB-lite"/>
    </source>
</evidence>
<dbReference type="EMBL" id="JBHFQA010000002">
    <property type="protein sequence ID" value="KAL2103111.1"/>
    <property type="molecule type" value="Genomic_DNA"/>
</dbReference>